<sequence>MSEKSAFYAELQRDMSALLHGETNLIAILANAGALLNSRLDDINWVGFYLLDGEQLVLGPFQGEIACTRIPVGKGVCGTALAEQKTLRVDDVHTFDGHIACDSRSRSEIVIPLKVNGQYCGVLDIDSPSLGRFSAEDQQGLEKIVIDLGLLLDADA</sequence>
<accession>A0A379CPT1</accession>
<evidence type="ECO:0000313" key="3">
    <source>
        <dbReference type="EMBL" id="MBO1109617.1"/>
    </source>
</evidence>
<dbReference type="FunFam" id="3.30.450.40:FF:000008">
    <property type="entry name" value="GAF domain-containing proteins"/>
    <property type="match status" value="1"/>
</dbReference>
<feature type="domain" description="GAF" evidence="2">
    <location>
        <begin position="10"/>
        <end position="156"/>
    </location>
</feature>
<dbReference type="InterPro" id="IPR051330">
    <property type="entry name" value="Phosphatase_reg/MetRdx"/>
</dbReference>
<dbReference type="InterPro" id="IPR003018">
    <property type="entry name" value="GAF"/>
</dbReference>
<dbReference type="SUPFAM" id="SSF55781">
    <property type="entry name" value="GAF domain-like"/>
    <property type="match status" value="1"/>
</dbReference>
<dbReference type="GO" id="GO:0033745">
    <property type="term" value="F:L-methionine-(R)-S-oxide reductase activity"/>
    <property type="evidence" value="ECO:0007669"/>
    <property type="project" value="TreeGrafter"/>
</dbReference>
<evidence type="ECO:0000256" key="1">
    <source>
        <dbReference type="ARBA" id="ARBA00038454"/>
    </source>
</evidence>
<dbReference type="RefSeq" id="WP_010863995.1">
    <property type="nucleotide sequence ID" value="NZ_CP050969.1"/>
</dbReference>
<protein>
    <submittedName>
        <fullName evidence="3">GAF domain-containing protein</fullName>
    </submittedName>
</protein>
<dbReference type="GeneID" id="69703719"/>
<dbReference type="SMART" id="SM00065">
    <property type="entry name" value="GAF"/>
    <property type="match status" value="1"/>
</dbReference>
<dbReference type="PANTHER" id="PTHR21021">
    <property type="entry name" value="GAF/PUTATIVE CYTOSKELETAL PROTEIN"/>
    <property type="match status" value="1"/>
</dbReference>
<gene>
    <name evidence="3" type="ORF">J2R62_15635</name>
</gene>
<dbReference type="Pfam" id="PF01590">
    <property type="entry name" value="GAF"/>
    <property type="match status" value="1"/>
</dbReference>
<comment type="caution">
    <text evidence="3">The sequence shown here is derived from an EMBL/GenBank/DDBJ whole genome shotgun (WGS) entry which is preliminary data.</text>
</comment>
<dbReference type="KEGG" id="pshi:SAMEA2665130_1954"/>
<dbReference type="InterPro" id="IPR029016">
    <property type="entry name" value="GAF-like_dom_sf"/>
</dbReference>
<name>A0A379CPT1_PLESH</name>
<comment type="similarity">
    <text evidence="1">Belongs to the free Met sulfoxide reductase family.</text>
</comment>
<dbReference type="PROSITE" id="PS01320">
    <property type="entry name" value="UPF0067"/>
    <property type="match status" value="1"/>
</dbReference>
<dbReference type="InterPro" id="IPR000614">
    <property type="entry name" value="FRMsr_CS"/>
</dbReference>
<dbReference type="Gene3D" id="3.30.450.40">
    <property type="match status" value="1"/>
</dbReference>
<evidence type="ECO:0000259" key="2">
    <source>
        <dbReference type="SMART" id="SM00065"/>
    </source>
</evidence>
<dbReference type="GO" id="GO:0005829">
    <property type="term" value="C:cytosol"/>
    <property type="evidence" value="ECO:0007669"/>
    <property type="project" value="TreeGrafter"/>
</dbReference>
<dbReference type="EMBL" id="JAFNAA010000022">
    <property type="protein sequence ID" value="MBO1109617.1"/>
    <property type="molecule type" value="Genomic_DNA"/>
</dbReference>
<proteinExistence type="inferred from homology"/>
<organism evidence="3 4">
    <name type="scientific">Plesiomonas shigelloides</name>
    <name type="common">Aeromonas shigelloides</name>
    <dbReference type="NCBI Taxonomy" id="703"/>
    <lineage>
        <taxon>Bacteria</taxon>
        <taxon>Pseudomonadati</taxon>
        <taxon>Pseudomonadota</taxon>
        <taxon>Gammaproteobacteria</taxon>
        <taxon>Enterobacterales</taxon>
        <taxon>Enterobacteriaceae</taxon>
        <taxon>Plesiomonas</taxon>
    </lineage>
</organism>
<dbReference type="Proteomes" id="UP000664658">
    <property type="component" value="Unassembled WGS sequence"/>
</dbReference>
<dbReference type="PANTHER" id="PTHR21021:SF15">
    <property type="entry name" value="FREE METHIONINE-R-SULFOXIDE REDUCTASE"/>
    <property type="match status" value="1"/>
</dbReference>
<reference evidence="3" key="1">
    <citation type="submission" date="2021-03" db="EMBL/GenBank/DDBJ databases">
        <title>Plesiomonas shigelloides zfcc0051, isolated from zebrafish feces.</title>
        <authorList>
            <person name="Vanderhoek Z."/>
            <person name="Gaulke C."/>
        </authorList>
    </citation>
    <scope>NUCLEOTIDE SEQUENCE</scope>
    <source>
        <strain evidence="3">Zfcc0051</strain>
    </source>
</reference>
<evidence type="ECO:0000313" key="4">
    <source>
        <dbReference type="Proteomes" id="UP000664658"/>
    </source>
</evidence>
<dbReference type="AlphaFoldDB" id="A0A379CPT1"/>